<dbReference type="PANTHER" id="PTHR33630:SF9">
    <property type="entry name" value="CUTINASE 4"/>
    <property type="match status" value="1"/>
</dbReference>
<dbReference type="AlphaFoldDB" id="A0A2A4AF81"/>
<evidence type="ECO:0000256" key="1">
    <source>
        <dbReference type="ARBA" id="ARBA00007534"/>
    </source>
</evidence>
<sequence length="311" mass="32594">MRKTLTVVAVLVVLAVIGAGAVHFLNANKARESNNLSEPVPTEQGGGVEAPAQPDWCPRFEVISAPGTWESKADDDPINPSANPKSFMLSISNPLKEAYVPEDVKVWTLPYTAQFKNINAQQEMSYDESRDEGTSRLEGELTTMHENCPATKFIIAGFSQGAVIAGDVADRIGGGNGPIPAEAVSGVALVADGRRQAGVGQNPGVPVAGVGAEIALQPVGMLIQGIVPGASMRGPRANGFGSLADRTFQICAPDDSICDAPLDGPNGLERARGLIEANGVHAMYATNSNVIPGTTANQWVVGWAREIIDRT</sequence>
<dbReference type="SMART" id="SM01110">
    <property type="entry name" value="Cutinase"/>
    <property type="match status" value="1"/>
</dbReference>
<evidence type="ECO:0000256" key="4">
    <source>
        <dbReference type="ARBA" id="ARBA00023157"/>
    </source>
</evidence>
<reference evidence="6 7" key="1">
    <citation type="submission" date="2017-09" db="EMBL/GenBank/DDBJ databases">
        <title>Draft Genome Sequence of Corynebacterium accolens AH4003.</title>
        <authorList>
            <person name="Chen Y."/>
            <person name="Oosthuysen W.F."/>
            <person name="Kelley S."/>
            <person name="Horswill A."/>
        </authorList>
    </citation>
    <scope>NUCLEOTIDE SEQUENCE [LARGE SCALE GENOMIC DNA]</scope>
    <source>
        <strain evidence="6 7">AH4003</strain>
    </source>
</reference>
<gene>
    <name evidence="6" type="ORF">COM45_09095</name>
</gene>
<organism evidence="6 7">
    <name type="scientific">Corynebacterium accolens</name>
    <dbReference type="NCBI Taxonomy" id="38284"/>
    <lineage>
        <taxon>Bacteria</taxon>
        <taxon>Bacillati</taxon>
        <taxon>Actinomycetota</taxon>
        <taxon>Actinomycetes</taxon>
        <taxon>Mycobacteriales</taxon>
        <taxon>Corynebacteriaceae</taxon>
        <taxon>Corynebacterium</taxon>
    </lineage>
</organism>
<keyword evidence="4" id="KW-1015">Disulfide bond</keyword>
<comment type="caution">
    <text evidence="6">The sequence shown here is derived from an EMBL/GenBank/DDBJ whole genome shotgun (WGS) entry which is preliminary data.</text>
</comment>
<keyword evidence="3" id="KW-0378">Hydrolase</keyword>
<dbReference type="Gene3D" id="3.40.50.1820">
    <property type="entry name" value="alpha/beta hydrolase"/>
    <property type="match status" value="1"/>
</dbReference>
<evidence type="ECO:0000256" key="5">
    <source>
        <dbReference type="SAM" id="MobiDB-lite"/>
    </source>
</evidence>
<protein>
    <submittedName>
        <fullName evidence="6">Carbohydrate esterase</fullName>
    </submittedName>
</protein>
<dbReference type="InterPro" id="IPR029058">
    <property type="entry name" value="AB_hydrolase_fold"/>
</dbReference>
<dbReference type="PANTHER" id="PTHR33630">
    <property type="entry name" value="CUTINASE RV1984C-RELATED-RELATED"/>
    <property type="match status" value="1"/>
</dbReference>
<evidence type="ECO:0000256" key="2">
    <source>
        <dbReference type="ARBA" id="ARBA00022487"/>
    </source>
</evidence>
<dbReference type="InterPro" id="IPR000675">
    <property type="entry name" value="Cutinase/axe"/>
</dbReference>
<evidence type="ECO:0000256" key="3">
    <source>
        <dbReference type="ARBA" id="ARBA00022801"/>
    </source>
</evidence>
<accession>A0A2A4AF81</accession>
<dbReference type="Proteomes" id="UP000218690">
    <property type="component" value="Unassembled WGS sequence"/>
</dbReference>
<evidence type="ECO:0000313" key="7">
    <source>
        <dbReference type="Proteomes" id="UP000218690"/>
    </source>
</evidence>
<dbReference type="GO" id="GO:0052689">
    <property type="term" value="F:carboxylic ester hydrolase activity"/>
    <property type="evidence" value="ECO:0007669"/>
    <property type="project" value="UniProtKB-KW"/>
</dbReference>
<dbReference type="EMBL" id="NWBP01000025">
    <property type="protein sequence ID" value="PCC82445.1"/>
    <property type="molecule type" value="Genomic_DNA"/>
</dbReference>
<keyword evidence="2" id="KW-0719">Serine esterase</keyword>
<comment type="similarity">
    <text evidence="1">Belongs to the cutinase family.</text>
</comment>
<feature type="region of interest" description="Disordered" evidence="5">
    <location>
        <begin position="32"/>
        <end position="52"/>
    </location>
</feature>
<dbReference type="Pfam" id="PF01083">
    <property type="entry name" value="Cutinase"/>
    <property type="match status" value="1"/>
</dbReference>
<evidence type="ECO:0000313" key="6">
    <source>
        <dbReference type="EMBL" id="PCC82445.1"/>
    </source>
</evidence>
<name>A0A2A4AF81_9CORY</name>
<proteinExistence type="inferred from homology"/>
<dbReference type="SUPFAM" id="SSF53474">
    <property type="entry name" value="alpha/beta-Hydrolases"/>
    <property type="match status" value="1"/>
</dbReference>